<dbReference type="OrthoDB" id="8062037at2759"/>
<evidence type="ECO:0000313" key="3">
    <source>
        <dbReference type="Proteomes" id="UP000652761"/>
    </source>
</evidence>
<gene>
    <name evidence="2" type="ORF">Taro_052653</name>
</gene>
<sequence length="251" mass="27503">VYSSFPSKSHSSSPLATHGEEEKTPLFLFSAAIASSRHLSWIILRSSPLESGEIGGAHPPLQVEFFSPHLLCRLLSLGSSSSRGFEVAVGVVFHAIRFCFGIYRIMRLFDVMTICPRASEEHEPLSSVHAPASAISSGPIFRTNLETSSPDTYRAPPPPLPYDMDLAGPQSVPRGFETSGNKADPELQSESQPLEEIDAGKGCPKNIEDKPSKKSDYITTPIEEEDTCPICLEGIYYAYVKDYYSPFNISV</sequence>
<name>A0A843XKQ7_COLES</name>
<feature type="non-terminal residue" evidence="2">
    <location>
        <position position="1"/>
    </location>
</feature>
<feature type="region of interest" description="Disordered" evidence="1">
    <location>
        <begin position="146"/>
        <end position="192"/>
    </location>
</feature>
<protein>
    <submittedName>
        <fullName evidence="2">Uncharacterized protein</fullName>
    </submittedName>
</protein>
<proteinExistence type="predicted"/>
<evidence type="ECO:0000313" key="2">
    <source>
        <dbReference type="EMBL" id="MQM19645.1"/>
    </source>
</evidence>
<evidence type="ECO:0000256" key="1">
    <source>
        <dbReference type="SAM" id="MobiDB-lite"/>
    </source>
</evidence>
<dbReference type="Proteomes" id="UP000652761">
    <property type="component" value="Unassembled WGS sequence"/>
</dbReference>
<keyword evidence="3" id="KW-1185">Reference proteome</keyword>
<accession>A0A843XKQ7</accession>
<dbReference type="EMBL" id="NMUH01009085">
    <property type="protein sequence ID" value="MQM19645.1"/>
    <property type="molecule type" value="Genomic_DNA"/>
</dbReference>
<comment type="caution">
    <text evidence="2">The sequence shown here is derived from an EMBL/GenBank/DDBJ whole genome shotgun (WGS) entry which is preliminary data.</text>
</comment>
<reference evidence="2" key="1">
    <citation type="submission" date="2017-07" db="EMBL/GenBank/DDBJ databases">
        <title>Taro Niue Genome Assembly and Annotation.</title>
        <authorList>
            <person name="Atibalentja N."/>
            <person name="Keating K."/>
            <person name="Fields C.J."/>
        </authorList>
    </citation>
    <scope>NUCLEOTIDE SEQUENCE</scope>
    <source>
        <strain evidence="2">Niue_2</strain>
        <tissue evidence="2">Leaf</tissue>
    </source>
</reference>
<organism evidence="2 3">
    <name type="scientific">Colocasia esculenta</name>
    <name type="common">Wild taro</name>
    <name type="synonym">Arum esculentum</name>
    <dbReference type="NCBI Taxonomy" id="4460"/>
    <lineage>
        <taxon>Eukaryota</taxon>
        <taxon>Viridiplantae</taxon>
        <taxon>Streptophyta</taxon>
        <taxon>Embryophyta</taxon>
        <taxon>Tracheophyta</taxon>
        <taxon>Spermatophyta</taxon>
        <taxon>Magnoliopsida</taxon>
        <taxon>Liliopsida</taxon>
        <taxon>Araceae</taxon>
        <taxon>Aroideae</taxon>
        <taxon>Colocasieae</taxon>
        <taxon>Colocasia</taxon>
    </lineage>
</organism>
<dbReference type="AlphaFoldDB" id="A0A843XKQ7"/>